<dbReference type="EMBL" id="JAGPXD010000001">
    <property type="protein sequence ID" value="KAH7377102.1"/>
    <property type="molecule type" value="Genomic_DNA"/>
</dbReference>
<dbReference type="Proteomes" id="UP000813385">
    <property type="component" value="Unassembled WGS sequence"/>
</dbReference>
<gene>
    <name evidence="2" type="ORF">B0T11DRAFT_273496</name>
</gene>
<feature type="compositionally biased region" description="Basic and acidic residues" evidence="1">
    <location>
        <begin position="155"/>
        <end position="167"/>
    </location>
</feature>
<comment type="caution">
    <text evidence="2">The sequence shown here is derived from an EMBL/GenBank/DDBJ whole genome shotgun (WGS) entry which is preliminary data.</text>
</comment>
<keyword evidence="3" id="KW-1185">Reference proteome</keyword>
<organism evidence="2 3">
    <name type="scientific">Plectosphaerella cucumerina</name>
    <dbReference type="NCBI Taxonomy" id="40658"/>
    <lineage>
        <taxon>Eukaryota</taxon>
        <taxon>Fungi</taxon>
        <taxon>Dikarya</taxon>
        <taxon>Ascomycota</taxon>
        <taxon>Pezizomycotina</taxon>
        <taxon>Sordariomycetes</taxon>
        <taxon>Hypocreomycetidae</taxon>
        <taxon>Glomerellales</taxon>
        <taxon>Plectosphaerellaceae</taxon>
        <taxon>Plectosphaerella</taxon>
    </lineage>
</organism>
<feature type="region of interest" description="Disordered" evidence="1">
    <location>
        <begin position="135"/>
        <end position="167"/>
    </location>
</feature>
<dbReference type="AlphaFoldDB" id="A0A8K0X9P7"/>
<reference evidence="2" key="1">
    <citation type="journal article" date="2021" name="Nat. Commun.">
        <title>Genetic determinants of endophytism in the Arabidopsis root mycobiome.</title>
        <authorList>
            <person name="Mesny F."/>
            <person name="Miyauchi S."/>
            <person name="Thiergart T."/>
            <person name="Pickel B."/>
            <person name="Atanasova L."/>
            <person name="Karlsson M."/>
            <person name="Huettel B."/>
            <person name="Barry K.W."/>
            <person name="Haridas S."/>
            <person name="Chen C."/>
            <person name="Bauer D."/>
            <person name="Andreopoulos W."/>
            <person name="Pangilinan J."/>
            <person name="LaButti K."/>
            <person name="Riley R."/>
            <person name="Lipzen A."/>
            <person name="Clum A."/>
            <person name="Drula E."/>
            <person name="Henrissat B."/>
            <person name="Kohler A."/>
            <person name="Grigoriev I.V."/>
            <person name="Martin F.M."/>
            <person name="Hacquard S."/>
        </authorList>
    </citation>
    <scope>NUCLEOTIDE SEQUENCE</scope>
    <source>
        <strain evidence="2">MPI-CAGE-AT-0016</strain>
    </source>
</reference>
<accession>A0A8K0X9P7</accession>
<name>A0A8K0X9P7_9PEZI</name>
<sequence length="280" mass="31488">MRMQSSYDYSPEAHLERRAAPIEAAQTWTQPTAMSGYDFQGQIAHPYPDTVPATQSPQPDIPRFHNSVTFPPDPTQHDQMMSSLQSYDMSRAQGGQSLAPSPHGGVLQNHQPTFYRAPEQHTMDLIDVNYDAARTLPMSTPKPSKLHSSRNSRRSKPEPKPTPEEQALRPYVVLDFFRREVKPDVDALEARQREQGDYPTDEARARLVSEALELVRPAVKNVTRALEALPPQNSQPWRPLAADIVAVEGGIRGRFEQVEGRSSRSGEVSEKQLTVVRRVM</sequence>
<evidence type="ECO:0000313" key="2">
    <source>
        <dbReference type="EMBL" id="KAH7377102.1"/>
    </source>
</evidence>
<protein>
    <submittedName>
        <fullName evidence="2">Uncharacterized protein</fullName>
    </submittedName>
</protein>
<evidence type="ECO:0000313" key="3">
    <source>
        <dbReference type="Proteomes" id="UP000813385"/>
    </source>
</evidence>
<proteinExistence type="predicted"/>
<feature type="compositionally biased region" description="Basic residues" evidence="1">
    <location>
        <begin position="144"/>
        <end position="154"/>
    </location>
</feature>
<evidence type="ECO:0000256" key="1">
    <source>
        <dbReference type="SAM" id="MobiDB-lite"/>
    </source>
</evidence>